<dbReference type="Pfam" id="PF01214">
    <property type="entry name" value="CK_II_beta"/>
    <property type="match status" value="1"/>
</dbReference>
<comment type="similarity">
    <text evidence="1 3">Belongs to the casein kinase 2 subunit beta family.</text>
</comment>
<feature type="compositionally biased region" description="Basic residues" evidence="4">
    <location>
        <begin position="292"/>
        <end position="302"/>
    </location>
</feature>
<evidence type="ECO:0000256" key="4">
    <source>
        <dbReference type="SAM" id="MobiDB-lite"/>
    </source>
</evidence>
<comment type="function">
    <text evidence="2 3">Regulatory subunit of casein kinase II/CK2. As part of the kinase complex regulates the basal catalytic activity of the alpha subunit a constitutively active serine/threonine-protein kinase that phosphorylates a large number of substrates containing acidic residues C-terminal to the phosphorylated serine or threonine.</text>
</comment>
<reference evidence="5 6" key="1">
    <citation type="submission" date="2023-04" db="EMBL/GenBank/DDBJ databases">
        <title>Genome of Basidiobolus ranarum AG-B5.</title>
        <authorList>
            <person name="Stajich J.E."/>
            <person name="Carter-House D."/>
            <person name="Gryganskyi A."/>
        </authorList>
    </citation>
    <scope>NUCLEOTIDE SEQUENCE [LARGE SCALE GENOMIC DNA]</scope>
    <source>
        <strain evidence="5 6">AG-B5</strain>
    </source>
</reference>
<dbReference type="InterPro" id="IPR035991">
    <property type="entry name" value="Casein_kinase_II_beta-like"/>
</dbReference>
<dbReference type="SUPFAM" id="SSF57798">
    <property type="entry name" value="Casein kinase II beta subunit"/>
    <property type="match status" value="1"/>
</dbReference>
<dbReference type="InterPro" id="IPR016149">
    <property type="entry name" value="Casein_kin_II_reg-sub_N"/>
</dbReference>
<dbReference type="Gene3D" id="2.20.25.20">
    <property type="match status" value="1"/>
</dbReference>
<feature type="compositionally biased region" description="Polar residues" evidence="4">
    <location>
        <begin position="279"/>
        <end position="291"/>
    </location>
</feature>
<dbReference type="EMBL" id="JASJQH010007340">
    <property type="protein sequence ID" value="KAK9710470.1"/>
    <property type="molecule type" value="Genomic_DNA"/>
</dbReference>
<dbReference type="PRINTS" id="PR00472">
    <property type="entry name" value="CASNKINASEII"/>
</dbReference>
<dbReference type="SMART" id="SM01085">
    <property type="entry name" value="CK_II_beta"/>
    <property type="match status" value="1"/>
</dbReference>
<protein>
    <recommendedName>
        <fullName evidence="3">Casein kinase II subunit beta</fullName>
        <shortName evidence="3">CK II beta</shortName>
    </recommendedName>
</protein>
<evidence type="ECO:0000256" key="3">
    <source>
        <dbReference type="RuleBase" id="RU361268"/>
    </source>
</evidence>
<dbReference type="Gene3D" id="1.10.1820.10">
    <property type="entry name" value="protein kinase ck2 holoenzyme, chain C, domain 1"/>
    <property type="match status" value="1"/>
</dbReference>
<evidence type="ECO:0000313" key="6">
    <source>
        <dbReference type="Proteomes" id="UP001479436"/>
    </source>
</evidence>
<evidence type="ECO:0000256" key="1">
    <source>
        <dbReference type="ARBA" id="ARBA00006941"/>
    </source>
</evidence>
<gene>
    <name evidence="5" type="primary">CKB1_1</name>
    <name evidence="5" type="ORF">K7432_008408</name>
</gene>
<comment type="caution">
    <text evidence="5">The sequence shown here is derived from an EMBL/GenBank/DDBJ whole genome shotgun (WGS) entry which is preliminary data.</text>
</comment>
<dbReference type="PANTHER" id="PTHR11740">
    <property type="entry name" value="CASEIN KINASE II SUBUNIT BETA"/>
    <property type="match status" value="1"/>
</dbReference>
<organism evidence="5 6">
    <name type="scientific">Basidiobolus ranarum</name>
    <dbReference type="NCBI Taxonomy" id="34480"/>
    <lineage>
        <taxon>Eukaryota</taxon>
        <taxon>Fungi</taxon>
        <taxon>Fungi incertae sedis</taxon>
        <taxon>Zoopagomycota</taxon>
        <taxon>Entomophthoromycotina</taxon>
        <taxon>Basidiobolomycetes</taxon>
        <taxon>Basidiobolales</taxon>
        <taxon>Basidiobolaceae</taxon>
        <taxon>Basidiobolus</taxon>
    </lineage>
</organism>
<evidence type="ECO:0000313" key="5">
    <source>
        <dbReference type="EMBL" id="KAK9710470.1"/>
    </source>
</evidence>
<comment type="subunit">
    <text evidence="3">Tetramer of two alpha and two beta subunits.</text>
</comment>
<dbReference type="PANTHER" id="PTHR11740:SF0">
    <property type="entry name" value="CASEIN KINASE II SUBUNIT BETA"/>
    <property type="match status" value="1"/>
</dbReference>
<sequence length="322" mass="36774">MLTPHVAEALEKHTVRNKLISDTHRRSSFEIGSINWVHWYLSLPGNEFLLEVPRSFLEDDFNFSGLGMLIPLFKEALGILLGIIPECLNADLNLIEASIEHLYSLLHQRYIISRPGLLQMKKRYVRGEFGFCQRYYCYESPLLPCGTSDSYAVDSVKLYCTNCLDIYNPTNSRFLRLDGACFGTTFSHMLFLTLFPTDYLHCSSEVYTPKIHGFRIHETNLAGHRNSWLRKRIVDSCESESCESEEELVAPKSLLNMTLEEFAQPVNGEVKQLGVTQMTPVKTNPSRTNTKSIHRANFKRHTKSDQTENSNGNHSRGLCLLS</sequence>
<evidence type="ECO:0000256" key="2">
    <source>
        <dbReference type="ARBA" id="ARBA00045899"/>
    </source>
</evidence>
<proteinExistence type="inferred from homology"/>
<feature type="region of interest" description="Disordered" evidence="4">
    <location>
        <begin position="279"/>
        <end position="322"/>
    </location>
</feature>
<name>A0ABR2VYL1_9FUNG</name>
<accession>A0ABR2VYL1</accession>
<dbReference type="InterPro" id="IPR000704">
    <property type="entry name" value="Casein_kinase_II_reg-sub"/>
</dbReference>
<keyword evidence="6" id="KW-1185">Reference proteome</keyword>
<dbReference type="Proteomes" id="UP001479436">
    <property type="component" value="Unassembled WGS sequence"/>
</dbReference>